<accession>A0AAE4AVR3</accession>
<protein>
    <submittedName>
        <fullName evidence="7">G3E family GTPase</fullName>
    </submittedName>
</protein>
<gene>
    <name evidence="7" type="ORF">J2S42_001844</name>
</gene>
<dbReference type="PANTHER" id="PTHR43603">
    <property type="entry name" value="COBW DOMAIN-CONTAINING PROTEIN DDB_G0274527"/>
    <property type="match status" value="1"/>
</dbReference>
<comment type="caution">
    <text evidence="7">The sequence shown here is derived from an EMBL/GenBank/DDBJ whole genome shotgun (WGS) entry which is preliminary data.</text>
</comment>
<dbReference type="PANTHER" id="PTHR43603:SF1">
    <property type="entry name" value="ZINC-REGULATED GTPASE METALLOPROTEIN ACTIVATOR 1"/>
    <property type="match status" value="1"/>
</dbReference>
<dbReference type="InterPro" id="IPR051927">
    <property type="entry name" value="Zn_Chap_cDPG_Synth"/>
</dbReference>
<dbReference type="GO" id="GO:0000166">
    <property type="term" value="F:nucleotide binding"/>
    <property type="evidence" value="ECO:0007669"/>
    <property type="project" value="UniProtKB-KW"/>
</dbReference>
<keyword evidence="2" id="KW-0378">Hydrolase</keyword>
<evidence type="ECO:0000313" key="7">
    <source>
        <dbReference type="EMBL" id="MDQ0365175.1"/>
    </source>
</evidence>
<feature type="domain" description="CobW C-terminal" evidence="6">
    <location>
        <begin position="272"/>
        <end position="388"/>
    </location>
</feature>
<evidence type="ECO:0000313" key="8">
    <source>
        <dbReference type="Proteomes" id="UP001240236"/>
    </source>
</evidence>
<dbReference type="InterPro" id="IPR036627">
    <property type="entry name" value="CobW-likC_sf"/>
</dbReference>
<dbReference type="RefSeq" id="WP_307237486.1">
    <property type="nucleotide sequence ID" value="NZ_JAUSUZ010000001.1"/>
</dbReference>
<dbReference type="Gene3D" id="3.40.50.300">
    <property type="entry name" value="P-loop containing nucleotide triphosphate hydrolases"/>
    <property type="match status" value="1"/>
</dbReference>
<dbReference type="AlphaFoldDB" id="A0AAE4AVR3"/>
<evidence type="ECO:0000256" key="2">
    <source>
        <dbReference type="ARBA" id="ARBA00022801"/>
    </source>
</evidence>
<dbReference type="InterPro" id="IPR003495">
    <property type="entry name" value="CobW/HypB/UreG_nucleotide-bd"/>
</dbReference>
<dbReference type="Pfam" id="PF07683">
    <property type="entry name" value="CobW_C"/>
    <property type="match status" value="1"/>
</dbReference>
<proteinExistence type="inferred from homology"/>
<reference evidence="7 8" key="1">
    <citation type="submission" date="2023-07" db="EMBL/GenBank/DDBJ databases">
        <title>Sequencing the genomes of 1000 actinobacteria strains.</title>
        <authorList>
            <person name="Klenk H.-P."/>
        </authorList>
    </citation>
    <scope>NUCLEOTIDE SEQUENCE [LARGE SCALE GENOMIC DNA]</scope>
    <source>
        <strain evidence="7 8">DSM 44709</strain>
    </source>
</reference>
<dbReference type="SMART" id="SM00833">
    <property type="entry name" value="CobW_C"/>
    <property type="match status" value="1"/>
</dbReference>
<organism evidence="7 8">
    <name type="scientific">Catenuloplanes indicus</name>
    <dbReference type="NCBI Taxonomy" id="137267"/>
    <lineage>
        <taxon>Bacteria</taxon>
        <taxon>Bacillati</taxon>
        <taxon>Actinomycetota</taxon>
        <taxon>Actinomycetes</taxon>
        <taxon>Micromonosporales</taxon>
        <taxon>Micromonosporaceae</taxon>
        <taxon>Catenuloplanes</taxon>
    </lineage>
</organism>
<comment type="catalytic activity">
    <reaction evidence="5">
        <text>GTP + H2O = GDP + phosphate + H(+)</text>
        <dbReference type="Rhea" id="RHEA:19669"/>
        <dbReference type="ChEBI" id="CHEBI:15377"/>
        <dbReference type="ChEBI" id="CHEBI:15378"/>
        <dbReference type="ChEBI" id="CHEBI:37565"/>
        <dbReference type="ChEBI" id="CHEBI:43474"/>
        <dbReference type="ChEBI" id="CHEBI:58189"/>
    </reaction>
    <physiologicalReaction direction="left-to-right" evidence="5">
        <dbReference type="Rhea" id="RHEA:19670"/>
    </physiologicalReaction>
</comment>
<keyword evidence="8" id="KW-1185">Reference proteome</keyword>
<dbReference type="Gene3D" id="3.30.1220.10">
    <property type="entry name" value="CobW-like, C-terminal domain"/>
    <property type="match status" value="1"/>
</dbReference>
<evidence type="ECO:0000256" key="3">
    <source>
        <dbReference type="ARBA" id="ARBA00023186"/>
    </source>
</evidence>
<dbReference type="EMBL" id="JAUSUZ010000001">
    <property type="protein sequence ID" value="MDQ0365175.1"/>
    <property type="molecule type" value="Genomic_DNA"/>
</dbReference>
<dbReference type="Proteomes" id="UP001240236">
    <property type="component" value="Unassembled WGS sequence"/>
</dbReference>
<comment type="similarity">
    <text evidence="4">Belongs to the SIMIBI class G3E GTPase family. ZNG1 subfamily.</text>
</comment>
<sequence length="426" mass="45701">MSAEPITSAVSPAVDRRPAVTVLSGFSAGAVQAAARALLIADDSLIAVRHDLTGLRHGLIGRTVETAAIVLEHTAVDLAHGCVSCTLREDALPTLARLARERPDGDLLLVLPPVVEPEAVASACAHCTIDGTPVTDTVRFDSYVTVVDADSFLDDLSSPDNLRDRGMHAADDDHRAVAEVVAHQVEFSDTVIIWSRPGTDVLELDRLDTLVHHLAPWAVRVPTGTAPSLDCTALAARVRRTGRHDPQRPGVLGLALEGRPIAVHDTDGGHSVTSIVFDTRRPFHPQRLHDALEEVTEHALRGRGQFWIASQPDTAVAFEFAGGGVSAGSLGYWLAALPTGRWAEASDDRRIAADLDWDPYYGDRRTVLALIGLDLDHEAITALLNSCLLTDAELADGFDAWRALPDPFAGCFPPADDDVIAEETRE</sequence>
<keyword evidence="1" id="KW-0547">Nucleotide-binding</keyword>
<dbReference type="InterPro" id="IPR027417">
    <property type="entry name" value="P-loop_NTPase"/>
</dbReference>
<dbReference type="SUPFAM" id="SSF90002">
    <property type="entry name" value="Hypothetical protein YjiA, C-terminal domain"/>
    <property type="match status" value="1"/>
</dbReference>
<evidence type="ECO:0000259" key="6">
    <source>
        <dbReference type="SMART" id="SM00833"/>
    </source>
</evidence>
<dbReference type="GO" id="GO:0016787">
    <property type="term" value="F:hydrolase activity"/>
    <property type="evidence" value="ECO:0007669"/>
    <property type="project" value="UniProtKB-KW"/>
</dbReference>
<evidence type="ECO:0000256" key="1">
    <source>
        <dbReference type="ARBA" id="ARBA00022741"/>
    </source>
</evidence>
<keyword evidence="3" id="KW-0143">Chaperone</keyword>
<name>A0AAE4AVR3_9ACTN</name>
<dbReference type="InterPro" id="IPR011629">
    <property type="entry name" value="CobW-like_C"/>
</dbReference>
<evidence type="ECO:0000256" key="5">
    <source>
        <dbReference type="ARBA" id="ARBA00049117"/>
    </source>
</evidence>
<evidence type="ECO:0000256" key="4">
    <source>
        <dbReference type="ARBA" id="ARBA00034320"/>
    </source>
</evidence>
<dbReference type="Pfam" id="PF02492">
    <property type="entry name" value="cobW"/>
    <property type="match status" value="1"/>
</dbReference>